<proteinExistence type="inferred from homology"/>
<dbReference type="InterPro" id="IPR029034">
    <property type="entry name" value="Cystine-knot_cytokine"/>
</dbReference>
<dbReference type="Proteomes" id="UP000694871">
    <property type="component" value="Unplaced"/>
</dbReference>
<dbReference type="InterPro" id="IPR010345">
    <property type="entry name" value="IL-17_fam"/>
</dbReference>
<dbReference type="Gene3D" id="2.10.90.10">
    <property type="entry name" value="Cystine-knot cytokines"/>
    <property type="match status" value="1"/>
</dbReference>
<dbReference type="InterPro" id="IPR020440">
    <property type="entry name" value="IL-17_chr"/>
</dbReference>
<feature type="signal peptide" evidence="6">
    <location>
        <begin position="1"/>
        <end position="17"/>
    </location>
</feature>
<keyword evidence="5 6" id="KW-0732">Signal</keyword>
<protein>
    <submittedName>
        <fullName evidence="8">Interleukin-17C</fullName>
    </submittedName>
</protein>
<accession>A0ABM1JUE4</accession>
<evidence type="ECO:0000256" key="6">
    <source>
        <dbReference type="SAM" id="SignalP"/>
    </source>
</evidence>
<comment type="similarity">
    <text evidence="2">Belongs to the IL-17 family.</text>
</comment>
<gene>
    <name evidence="8" type="primary">IL17C</name>
</gene>
<dbReference type="Pfam" id="PF06083">
    <property type="entry name" value="IL17"/>
    <property type="match status" value="1"/>
</dbReference>
<organism evidence="7 8">
    <name type="scientific">Gekko japonicus</name>
    <name type="common">Schlegel's Japanese gecko</name>
    <dbReference type="NCBI Taxonomy" id="146911"/>
    <lineage>
        <taxon>Eukaryota</taxon>
        <taxon>Metazoa</taxon>
        <taxon>Chordata</taxon>
        <taxon>Craniata</taxon>
        <taxon>Vertebrata</taxon>
        <taxon>Euteleostomi</taxon>
        <taxon>Lepidosauria</taxon>
        <taxon>Squamata</taxon>
        <taxon>Bifurcata</taxon>
        <taxon>Gekkota</taxon>
        <taxon>Gekkonidae</taxon>
        <taxon>Gekkoninae</taxon>
        <taxon>Gekko</taxon>
    </lineage>
</organism>
<name>A0ABM1JUE4_GEKJA</name>
<evidence type="ECO:0000256" key="2">
    <source>
        <dbReference type="ARBA" id="ARBA00007236"/>
    </source>
</evidence>
<dbReference type="SUPFAM" id="SSF57501">
    <property type="entry name" value="Cystine-knot cytokines"/>
    <property type="match status" value="1"/>
</dbReference>
<dbReference type="GeneID" id="107109025"/>
<evidence type="ECO:0000313" key="7">
    <source>
        <dbReference type="Proteomes" id="UP000694871"/>
    </source>
</evidence>
<evidence type="ECO:0000313" key="8">
    <source>
        <dbReference type="RefSeq" id="XP_015265081.1"/>
    </source>
</evidence>
<dbReference type="RefSeq" id="XP_015265081.1">
    <property type="nucleotide sequence ID" value="XM_015409595.1"/>
</dbReference>
<evidence type="ECO:0000256" key="3">
    <source>
        <dbReference type="ARBA" id="ARBA00022514"/>
    </source>
</evidence>
<reference evidence="8" key="1">
    <citation type="submission" date="2025-08" db="UniProtKB">
        <authorList>
            <consortium name="RefSeq"/>
        </authorList>
    </citation>
    <scope>IDENTIFICATION</scope>
</reference>
<keyword evidence="3" id="KW-0202">Cytokine</keyword>
<feature type="chain" id="PRO_5046334752" evidence="6">
    <location>
        <begin position="18"/>
        <end position="189"/>
    </location>
</feature>
<comment type="subcellular location">
    <subcellularLocation>
        <location evidence="1">Secreted</location>
    </subcellularLocation>
</comment>
<dbReference type="PRINTS" id="PR01932">
    <property type="entry name" value="INTRLEUKIN17"/>
</dbReference>
<evidence type="ECO:0000256" key="4">
    <source>
        <dbReference type="ARBA" id="ARBA00022525"/>
    </source>
</evidence>
<sequence>MLKRTLLLLAFLVLAWAEARRQHRHHPHCFNPEDVPAGQVPIEFLSRSRRWDRHSAVLLVPYLGKESSEGRRQRRQLGYNCSALQLQNVPHSSVHERSISPWSHEVNEDENRYPRRLAFAYCLCRGCIDVKTGRETISLNSVPVFQEMMVLRRKPCPHNTGATSFTLEVDYIKVPVACTCVLPQSDSSS</sequence>
<evidence type="ECO:0000256" key="1">
    <source>
        <dbReference type="ARBA" id="ARBA00004613"/>
    </source>
</evidence>
<keyword evidence="7" id="KW-1185">Reference proteome</keyword>
<keyword evidence="4" id="KW-0964">Secreted</keyword>
<evidence type="ECO:0000256" key="5">
    <source>
        <dbReference type="ARBA" id="ARBA00022729"/>
    </source>
</evidence>